<evidence type="ECO:0000256" key="3">
    <source>
        <dbReference type="ARBA" id="ARBA00022679"/>
    </source>
</evidence>
<evidence type="ECO:0000313" key="11">
    <source>
        <dbReference type="EMBL" id="AII86827.1"/>
    </source>
</evidence>
<name>A0AAN0VI59_9RHOB</name>
<dbReference type="RefSeq" id="WP_044049634.1">
    <property type="nucleotide sequence ID" value="NZ_CP003984.1"/>
</dbReference>
<dbReference type="Gene3D" id="3.40.630.30">
    <property type="match status" value="1"/>
</dbReference>
<dbReference type="GO" id="GO:0043810">
    <property type="term" value="F:ornithine-acyl [acyl carrier protein] N-acyltransferase activity"/>
    <property type="evidence" value="ECO:0007669"/>
    <property type="project" value="UniProtKB-EC"/>
</dbReference>
<accession>A0AAN0VI59</accession>
<keyword evidence="4" id="KW-0443">Lipid metabolism</keyword>
<gene>
    <name evidence="11" type="ORF">RCA23_c12810</name>
</gene>
<dbReference type="Proteomes" id="UP000028680">
    <property type="component" value="Chromosome"/>
</dbReference>
<dbReference type="GO" id="GO:0006629">
    <property type="term" value="P:lipid metabolic process"/>
    <property type="evidence" value="ECO:0007669"/>
    <property type="project" value="UniProtKB-KW"/>
</dbReference>
<comment type="pathway">
    <text evidence="1">Lipid metabolism.</text>
</comment>
<evidence type="ECO:0000256" key="1">
    <source>
        <dbReference type="ARBA" id="ARBA00005189"/>
    </source>
</evidence>
<proteinExistence type="inferred from homology"/>
<dbReference type="EMBL" id="CP003984">
    <property type="protein sequence ID" value="AII86827.1"/>
    <property type="molecule type" value="Genomic_DNA"/>
</dbReference>
<evidence type="ECO:0000256" key="6">
    <source>
        <dbReference type="ARBA" id="ARBA00038095"/>
    </source>
</evidence>
<keyword evidence="2" id="KW-0444">Lipid biosynthesis</keyword>
<keyword evidence="12" id="KW-1185">Reference proteome</keyword>
<keyword evidence="3" id="KW-0808">Transferase</keyword>
<evidence type="ECO:0000256" key="9">
    <source>
        <dbReference type="ARBA" id="ARBA00045724"/>
    </source>
</evidence>
<evidence type="ECO:0000256" key="10">
    <source>
        <dbReference type="ARBA" id="ARBA00047785"/>
    </source>
</evidence>
<comment type="similarity">
    <text evidence="6">Belongs to the acetyltransferase family. OlsB subfamily.</text>
</comment>
<evidence type="ECO:0000256" key="2">
    <source>
        <dbReference type="ARBA" id="ARBA00022516"/>
    </source>
</evidence>
<sequence>MLMPSEFEVRLAKDAEDLWAVQRLRYDVFVRELGASGPAVNHDLEIEADAFDAHSEHLMVLDRARGADLAEQLVGVYRMMTQAGAGAAGGFYTASEFDLAPLMQTGRPMMELGRSCLRQPYRGGAAMFYLWQALAQHVTDQGAEILFGTASFAGTDFCALTAPLSLLGREHLAQAALRPKAIGAGAVPLGASGDFEIDRLAALRAMPALIKAYLRLGGCVGEGAYVDAAFNTVDVCMVLDVPAMNPRQKTIYLKGSG</sequence>
<keyword evidence="5" id="KW-0012">Acyltransferase</keyword>
<evidence type="ECO:0000256" key="8">
    <source>
        <dbReference type="ARBA" id="ARBA00039866"/>
    </source>
</evidence>
<reference evidence="11 12" key="1">
    <citation type="journal article" date="2014" name="ISME J.">
        <title>Adaptation of an abundant Roseobacter RCA organism to pelagic systems revealed by genomic and transcriptomic analyses.</title>
        <authorList>
            <person name="Voget S."/>
            <person name="Wemheuer B."/>
            <person name="Brinkhoff T."/>
            <person name="Vollmers J."/>
            <person name="Dietrich S."/>
            <person name="Giebel H.A."/>
            <person name="Beardsley C."/>
            <person name="Sardemann C."/>
            <person name="Bakenhus I."/>
            <person name="Billerbeck S."/>
            <person name="Daniel R."/>
            <person name="Simon M."/>
        </authorList>
    </citation>
    <scope>NUCLEOTIDE SEQUENCE [LARGE SCALE GENOMIC DNA]</scope>
    <source>
        <strain evidence="11 12">RCA23</strain>
    </source>
</reference>
<dbReference type="InterPro" id="IPR052351">
    <property type="entry name" value="Ornithine_N-alpha-AT"/>
</dbReference>
<comment type="catalytic activity">
    <reaction evidence="10">
        <text>a (3R)-hydroxyacyl-[ACP] + L-ornithine = a lyso-ornithine lipid + holo-[ACP] + H(+)</text>
        <dbReference type="Rhea" id="RHEA:20633"/>
        <dbReference type="Rhea" id="RHEA-COMP:9685"/>
        <dbReference type="Rhea" id="RHEA-COMP:9945"/>
        <dbReference type="ChEBI" id="CHEBI:15378"/>
        <dbReference type="ChEBI" id="CHEBI:46911"/>
        <dbReference type="ChEBI" id="CHEBI:64479"/>
        <dbReference type="ChEBI" id="CHEBI:78827"/>
        <dbReference type="ChEBI" id="CHEBI:138482"/>
        <dbReference type="EC" id="2.3.2.30"/>
    </reaction>
    <physiologicalReaction direction="left-to-right" evidence="10">
        <dbReference type="Rhea" id="RHEA:20634"/>
    </physiologicalReaction>
</comment>
<dbReference type="AlphaFoldDB" id="A0AAN0VI59"/>
<evidence type="ECO:0000313" key="12">
    <source>
        <dbReference type="Proteomes" id="UP000028680"/>
    </source>
</evidence>
<dbReference type="InterPro" id="IPR016181">
    <property type="entry name" value="Acyl_CoA_acyltransferase"/>
</dbReference>
<dbReference type="SUPFAM" id="SSF55729">
    <property type="entry name" value="Acyl-CoA N-acyltransferases (Nat)"/>
    <property type="match status" value="1"/>
</dbReference>
<protein>
    <recommendedName>
        <fullName evidence="8">L-ornithine N(alpha)-acyltransferase</fullName>
        <ecNumber evidence="7">2.3.2.30</ecNumber>
    </recommendedName>
</protein>
<organism evidence="11 12">
    <name type="scientific">Planktomarina temperata RCA23</name>
    <dbReference type="NCBI Taxonomy" id="666509"/>
    <lineage>
        <taxon>Bacteria</taxon>
        <taxon>Pseudomonadati</taxon>
        <taxon>Pseudomonadota</taxon>
        <taxon>Alphaproteobacteria</taxon>
        <taxon>Rhodobacterales</taxon>
        <taxon>Paracoccaceae</taxon>
        <taxon>Planktomarina</taxon>
    </lineage>
</organism>
<evidence type="ECO:0000256" key="4">
    <source>
        <dbReference type="ARBA" id="ARBA00023098"/>
    </source>
</evidence>
<comment type="function">
    <text evidence="9">Catalyzes the first step in the biosynthesis of ornithine lipids, which are phosphorus-free membrane lipids. Catalyzes the 3-hydroxyacyl-acyl carrier protein-dependent acylation of ornithine to form lyso-ornithine lipid (LOL).</text>
</comment>
<dbReference type="EC" id="2.3.2.30" evidence="7"/>
<dbReference type="KEGG" id="ptp:RCA23_c12810"/>
<evidence type="ECO:0000256" key="5">
    <source>
        <dbReference type="ARBA" id="ARBA00023315"/>
    </source>
</evidence>
<dbReference type="PANTHER" id="PTHR37323:SF1">
    <property type="entry name" value="L-ORNITHINE N(ALPHA)-ACYLTRANSFERASE"/>
    <property type="match status" value="1"/>
</dbReference>
<dbReference type="PANTHER" id="PTHR37323">
    <property type="entry name" value="GCN5-RELATED N-ACETYLTRANSFERASE"/>
    <property type="match status" value="1"/>
</dbReference>
<evidence type="ECO:0000256" key="7">
    <source>
        <dbReference type="ARBA" id="ARBA00039058"/>
    </source>
</evidence>
<dbReference type="Pfam" id="PF13444">
    <property type="entry name" value="Acetyltransf_5"/>
    <property type="match status" value="1"/>
</dbReference>